<feature type="region of interest" description="Disordered" evidence="12">
    <location>
        <begin position="89"/>
        <end position="108"/>
    </location>
</feature>
<dbReference type="InterPro" id="IPR050113">
    <property type="entry name" value="Ub_conjugating_enzyme"/>
</dbReference>
<evidence type="ECO:0000256" key="11">
    <source>
        <dbReference type="RuleBase" id="RU362109"/>
    </source>
</evidence>
<accession>A0A2A9M841</accession>
<dbReference type="PROSITE" id="PS50127">
    <property type="entry name" value="UBC_2"/>
    <property type="match status" value="1"/>
</dbReference>
<keyword evidence="6 11" id="KW-0067">ATP-binding</keyword>
<dbReference type="EMBL" id="NWUJ01000013">
    <property type="protein sequence ID" value="PFH31817.1"/>
    <property type="molecule type" value="Genomic_DNA"/>
</dbReference>
<dbReference type="InterPro" id="IPR016135">
    <property type="entry name" value="UBQ-conjugating_enzyme/RWD"/>
</dbReference>
<gene>
    <name evidence="14" type="ORF">BESB_023090</name>
</gene>
<evidence type="ECO:0000313" key="14">
    <source>
        <dbReference type="EMBL" id="PFH31817.1"/>
    </source>
</evidence>
<comment type="caution">
    <text evidence="14">The sequence shown here is derived from an EMBL/GenBank/DDBJ whole genome shotgun (WGS) entry which is preliminary data.</text>
</comment>
<evidence type="ECO:0000256" key="12">
    <source>
        <dbReference type="SAM" id="MobiDB-lite"/>
    </source>
</evidence>
<dbReference type="Gene3D" id="3.10.110.10">
    <property type="entry name" value="Ubiquitin Conjugating Enzyme"/>
    <property type="match status" value="1"/>
</dbReference>
<dbReference type="InterPro" id="IPR000608">
    <property type="entry name" value="UBC"/>
</dbReference>
<keyword evidence="15" id="KW-1185">Reference proteome</keyword>
<organism evidence="14 15">
    <name type="scientific">Besnoitia besnoiti</name>
    <name type="common">Apicomplexan protozoan</name>
    <dbReference type="NCBI Taxonomy" id="94643"/>
    <lineage>
        <taxon>Eukaryota</taxon>
        <taxon>Sar</taxon>
        <taxon>Alveolata</taxon>
        <taxon>Apicomplexa</taxon>
        <taxon>Conoidasida</taxon>
        <taxon>Coccidia</taxon>
        <taxon>Eucoccidiorida</taxon>
        <taxon>Eimeriorina</taxon>
        <taxon>Sarcocystidae</taxon>
        <taxon>Besnoitia</taxon>
    </lineage>
</organism>
<dbReference type="PANTHER" id="PTHR24067">
    <property type="entry name" value="UBIQUITIN-CONJUGATING ENZYME E2"/>
    <property type="match status" value="1"/>
</dbReference>
<dbReference type="SMART" id="SM00212">
    <property type="entry name" value="UBCc"/>
    <property type="match status" value="1"/>
</dbReference>
<evidence type="ECO:0000256" key="10">
    <source>
        <dbReference type="PROSITE-ProRule" id="PRU10133"/>
    </source>
</evidence>
<dbReference type="PROSITE" id="PS00183">
    <property type="entry name" value="UBC_1"/>
    <property type="match status" value="1"/>
</dbReference>
<proteinExistence type="inferred from homology"/>
<evidence type="ECO:0000256" key="3">
    <source>
        <dbReference type="ARBA" id="ARBA00022679"/>
    </source>
</evidence>
<feature type="active site" description="Glycyl thioester intermediate" evidence="10">
    <location>
        <position position="172"/>
    </location>
</feature>
<comment type="pathway">
    <text evidence="2">Protein modification; protein sumoylation.</text>
</comment>
<dbReference type="GO" id="GO:0019787">
    <property type="term" value="F:ubiquitin-like protein transferase activity"/>
    <property type="evidence" value="ECO:0007669"/>
    <property type="project" value="UniProtKB-ARBA"/>
</dbReference>
<dbReference type="GeneID" id="40307369"/>
<comment type="subcellular location">
    <subcellularLocation>
        <location evidence="1">Nucleus</location>
    </subcellularLocation>
</comment>
<evidence type="ECO:0000256" key="9">
    <source>
        <dbReference type="ARBA" id="ARBA00044296"/>
    </source>
</evidence>
<dbReference type="KEGG" id="bbes:BESB_023090"/>
<evidence type="ECO:0000256" key="1">
    <source>
        <dbReference type="ARBA" id="ARBA00004123"/>
    </source>
</evidence>
<dbReference type="GO" id="GO:0005694">
    <property type="term" value="C:chromosome"/>
    <property type="evidence" value="ECO:0007669"/>
    <property type="project" value="UniProtKB-ARBA"/>
</dbReference>
<evidence type="ECO:0000256" key="6">
    <source>
        <dbReference type="ARBA" id="ARBA00022840"/>
    </source>
</evidence>
<keyword evidence="3" id="KW-0808">Transferase</keyword>
<dbReference type="GO" id="GO:0005524">
    <property type="term" value="F:ATP binding"/>
    <property type="evidence" value="ECO:0007669"/>
    <property type="project" value="UniProtKB-UniRule"/>
</dbReference>
<dbReference type="VEuPathDB" id="ToxoDB:BESB_023090"/>
<comment type="similarity">
    <text evidence="11">Belongs to the ubiquitin-conjugating enzyme family.</text>
</comment>
<feature type="domain" description="UBC core" evidence="13">
    <location>
        <begin position="81"/>
        <end position="236"/>
    </location>
</feature>
<evidence type="ECO:0000256" key="7">
    <source>
        <dbReference type="ARBA" id="ARBA00023242"/>
    </source>
</evidence>
<evidence type="ECO:0000313" key="15">
    <source>
        <dbReference type="Proteomes" id="UP000224006"/>
    </source>
</evidence>
<name>A0A2A9M841_BESBE</name>
<evidence type="ECO:0000256" key="4">
    <source>
        <dbReference type="ARBA" id="ARBA00022741"/>
    </source>
</evidence>
<dbReference type="STRING" id="94643.A0A2A9M841"/>
<evidence type="ECO:0000256" key="5">
    <source>
        <dbReference type="ARBA" id="ARBA00022786"/>
    </source>
</evidence>
<feature type="compositionally biased region" description="Low complexity" evidence="12">
    <location>
        <begin position="1"/>
        <end position="74"/>
    </location>
</feature>
<reference evidence="14 15" key="1">
    <citation type="submission" date="2017-09" db="EMBL/GenBank/DDBJ databases">
        <title>Genome sequencing of Besnoitia besnoiti strain Bb-Ger1.</title>
        <authorList>
            <person name="Schares G."/>
            <person name="Venepally P."/>
            <person name="Lorenzi H.A."/>
        </authorList>
    </citation>
    <scope>NUCLEOTIDE SEQUENCE [LARGE SCALE GENOMIC DNA]</scope>
    <source>
        <strain evidence="14 15">Bb-Ger1</strain>
    </source>
</reference>
<keyword evidence="5 11" id="KW-0833">Ubl conjugation pathway</keyword>
<dbReference type="GO" id="GO:0005634">
    <property type="term" value="C:nucleus"/>
    <property type="evidence" value="ECO:0007669"/>
    <property type="project" value="UniProtKB-SubCell"/>
</dbReference>
<keyword evidence="4 11" id="KW-0547">Nucleotide-binding</keyword>
<feature type="compositionally biased region" description="Basic and acidic residues" evidence="12">
    <location>
        <begin position="89"/>
        <end position="98"/>
    </location>
</feature>
<evidence type="ECO:0000256" key="8">
    <source>
        <dbReference type="ARBA" id="ARBA00039165"/>
    </source>
</evidence>
<dbReference type="AlphaFoldDB" id="A0A2A9M841"/>
<keyword evidence="7" id="KW-0539">Nucleus</keyword>
<dbReference type="Proteomes" id="UP000224006">
    <property type="component" value="Chromosome XII"/>
</dbReference>
<sequence>MPASNAAAPSPSPAPAASTSQASAAASATEKPSSSSHAESSPSAPASGTPTTSASASASTVSPSPSAGGASTPGLIATSTIARKRLAQERAAWRRDHPPGFSAKYAPMADGKGGQDIMKWQCKIPGKKGSIWEGGEYLLTMDFSEEYPSKPPKCKFNPVLFHPNIYPSGTVCLSILNEDEDWKPSITIKQILLGIQDLLDDPNPNSPAQAEPYMLFCQNREEYNRRVKQQALNMRPRD</sequence>
<dbReference type="FunFam" id="3.10.110.10:FF:000035">
    <property type="entry name" value="SUMO-conjugating enzyme ubc9"/>
    <property type="match status" value="1"/>
</dbReference>
<dbReference type="CDD" id="cd23798">
    <property type="entry name" value="UBCc_UBE2I"/>
    <property type="match status" value="1"/>
</dbReference>
<protein>
    <recommendedName>
        <fullName evidence="8">SUMO-conjugating enzyme UBC9</fullName>
    </recommendedName>
    <alternativeName>
        <fullName evidence="9">Ubiquitin carrier protein 9</fullName>
    </alternativeName>
</protein>
<evidence type="ECO:0000259" key="13">
    <source>
        <dbReference type="PROSITE" id="PS50127"/>
    </source>
</evidence>
<dbReference type="InterPro" id="IPR023313">
    <property type="entry name" value="UBQ-conjugating_AS"/>
</dbReference>
<feature type="region of interest" description="Disordered" evidence="12">
    <location>
        <begin position="1"/>
        <end position="76"/>
    </location>
</feature>
<evidence type="ECO:0000256" key="2">
    <source>
        <dbReference type="ARBA" id="ARBA00004718"/>
    </source>
</evidence>
<dbReference type="RefSeq" id="XP_029215826.1">
    <property type="nucleotide sequence ID" value="XM_029361011.1"/>
</dbReference>
<dbReference type="SUPFAM" id="SSF54495">
    <property type="entry name" value="UBC-like"/>
    <property type="match status" value="1"/>
</dbReference>
<dbReference type="OrthoDB" id="6600758at2759"/>
<dbReference type="Pfam" id="PF00179">
    <property type="entry name" value="UQ_con"/>
    <property type="match status" value="1"/>
</dbReference>